<reference evidence="4" key="3">
    <citation type="submission" date="2025-09" db="UniProtKB">
        <authorList>
            <consortium name="Ensembl"/>
        </authorList>
    </citation>
    <scope>IDENTIFICATION</scope>
</reference>
<dbReference type="Gene3D" id="2.60.200.20">
    <property type="match status" value="1"/>
</dbReference>
<feature type="coiled-coil region" evidence="1">
    <location>
        <begin position="248"/>
        <end position="306"/>
    </location>
</feature>
<dbReference type="PANTHER" id="PTHR18853">
    <property type="entry name" value="FORKHEAD-ASSOCIATED DOMAIN-CONTAINING PROTEIN 1-RELATED"/>
    <property type="match status" value="1"/>
</dbReference>
<dbReference type="Bgee" id="ENSCHIG00000025559">
    <property type="expression patterns" value="Expressed in fallopian tube and 9 other cell types or tissues"/>
</dbReference>
<feature type="coiled-coil region" evidence="1">
    <location>
        <begin position="992"/>
        <end position="1019"/>
    </location>
</feature>
<reference evidence="4" key="2">
    <citation type="submission" date="2025-08" db="UniProtKB">
        <authorList>
            <consortium name="Ensembl"/>
        </authorList>
    </citation>
    <scope>IDENTIFICATION</scope>
</reference>
<evidence type="ECO:0000259" key="3">
    <source>
        <dbReference type="PROSITE" id="PS50006"/>
    </source>
</evidence>
<keyword evidence="5" id="KW-1185">Reference proteome</keyword>
<feature type="compositionally biased region" description="Pro residues" evidence="2">
    <location>
        <begin position="1402"/>
        <end position="1412"/>
    </location>
</feature>
<dbReference type="GO" id="GO:0007283">
    <property type="term" value="P:spermatogenesis"/>
    <property type="evidence" value="ECO:0007669"/>
    <property type="project" value="Ensembl"/>
</dbReference>
<evidence type="ECO:0000256" key="1">
    <source>
        <dbReference type="SAM" id="Coils"/>
    </source>
</evidence>
<feature type="coiled-coil region" evidence="1">
    <location>
        <begin position="665"/>
        <end position="821"/>
    </location>
</feature>
<accession>A0A452G3C3</accession>
<dbReference type="STRING" id="9925.ENSCHIP00000031039"/>
<feature type="region of interest" description="Disordered" evidence="2">
    <location>
        <begin position="936"/>
        <end position="965"/>
    </location>
</feature>
<keyword evidence="1" id="KW-0175">Coiled coil</keyword>
<feature type="domain" description="FHA" evidence="3">
    <location>
        <begin position="18"/>
        <end position="69"/>
    </location>
</feature>
<feature type="coiled-coil region" evidence="1">
    <location>
        <begin position="1248"/>
        <end position="1334"/>
    </location>
</feature>
<dbReference type="EMBL" id="LWLT01000016">
    <property type="status" value="NOT_ANNOTATED_CDS"/>
    <property type="molecule type" value="Genomic_DNA"/>
</dbReference>
<dbReference type="GeneTree" id="ENSGT00940000154171"/>
<dbReference type="Proteomes" id="UP000291000">
    <property type="component" value="Chromosome 16"/>
</dbReference>
<sequence length="1412" mass="161732">MKAYLKSAEGFFVLNKSTTIGRHGDSDLVLESADIDNHHALIEYNEAEGSFVLQDFNSRSGTFVNECHIQNVAVKLLPGDLLRFGSGGLTYELVIENPASVSFPWAMGPAPWPRPQPSRSPSPPQVPFHPGVRPVPVQRSWSQGFPRPTVVPPASHKRPMSASGKMFSFMVDGTAHGVPIIKQVWTNAADLSDQPVAEEIPGAGSAREMFVDHDLAQQEKDEIIMLLGKEVSRLSDFELESKYKDAVIANLQNEVAHLSQKLSETATSRQNERVVPSKLQVLEEDDDAQQREIENLKSQISALQQGYSQVLCQTLSERNLEITSLKNQGENLRRDNAITSGEMVSSLQKDMLAKDEQVQQLKQEVNQLKSENKEKDHQLEALNSRCSVLKEELKKEDAQKENLEAQEKELKLYKTQIHGMEKEVRKLREELKRSSTEQSLISKTLREKSKVEEKLQEDSRRKLLQLQEMGNRENLIKANLERAVGQLEHFRSQVIKATYGRAKPFQDKPVSDQQLIEKITQVTEDNINFQQKKWTLQKETQLGLCRQEEVADSVEKLKKALDSCQACMKTSCCSNDLRKEVSFLQHLQVSPPVSGLQKVSLDILRLSLSWLEETEHLLQDVGIQFSSTNKGLSLYLKYLLEHYKKITSRTQELQIKISSSQETQQSLMQEKLREHLAEKEKLSEERLQQEEKLKARVKWLMEEKAALEETISQEKSRAKEALEEEQSKVQELEDRLTHQKEVLESSMAHEKRKAKEALEAEKRKVQDLENHLTQQKEISESSIAYEKNKAKEAIEKEKKKVQDLENRITKQKEEMDLKMQKEDILNNKLNDTLAMLEKAQKTKMAESLKAENLTMKLNETLAELETAKTKMIMMEERMQLQQHTVMALQEEQESQKHEFEKQIMEYKEQIKQHSQTIVSLEERLQKVTEHHRKIEGEIATLKDNDPAQEGDAQPDPAAAPLGESSSKDAMCDHLIEDLLTAQKEILSQQEIIMRLRKNLTEAHNRMSDLRGELNEKQKVELERNVALVQQQSSELSVLKDKMVQMTSLVDKKDKELEVLKQALRASQEKQKLQLHKEKEQKPRNATKMCDISVQIEPVHTDIFLSSQEEQSFSDLGAKCKGSRHEEVIQRQKKALSELRARIKELEKAGSSNPKDHMDESFLDLKTLGMEKNIQKILDVKPDLPTFSRVESRVPPVVVDQASYLQNYMDMSKTLGSLMNIKDMSGHVSMKHLSSKERERVNQLRQRDLDMVFDKITQLKNRLERKEELLRGYEKDIEQLRQSKVSVQMYQSQVAKLEDDIYKEAEEKALLKEALERMEQRLHQEKRFNRAIRQQKVSAACLETRWSSPGAVEGAESVALSTWQREGTLAQAELTLIHVQVTGEAQPAVSLRGGRWSQTNSSPAPPLPLETPE</sequence>
<feature type="compositionally biased region" description="Pro residues" evidence="2">
    <location>
        <begin position="111"/>
        <end position="127"/>
    </location>
</feature>
<organism evidence="4 5">
    <name type="scientific">Capra hircus</name>
    <name type="common">Goat</name>
    <dbReference type="NCBI Taxonomy" id="9925"/>
    <lineage>
        <taxon>Eukaryota</taxon>
        <taxon>Metazoa</taxon>
        <taxon>Chordata</taxon>
        <taxon>Craniata</taxon>
        <taxon>Vertebrata</taxon>
        <taxon>Euteleostomi</taxon>
        <taxon>Mammalia</taxon>
        <taxon>Eutheria</taxon>
        <taxon>Laurasiatheria</taxon>
        <taxon>Artiodactyla</taxon>
        <taxon>Ruminantia</taxon>
        <taxon>Pecora</taxon>
        <taxon>Bovidae</taxon>
        <taxon>Caprinae</taxon>
        <taxon>Capra</taxon>
    </lineage>
</organism>
<evidence type="ECO:0000313" key="5">
    <source>
        <dbReference type="Proteomes" id="UP000291000"/>
    </source>
</evidence>
<evidence type="ECO:0000256" key="2">
    <source>
        <dbReference type="SAM" id="MobiDB-lite"/>
    </source>
</evidence>
<dbReference type="InterPro" id="IPR008984">
    <property type="entry name" value="SMAD_FHA_dom_sf"/>
</dbReference>
<dbReference type="OMA" id="AQMCDIS"/>
<feature type="region of interest" description="Disordered" evidence="2">
    <location>
        <begin position="1387"/>
        <end position="1412"/>
    </location>
</feature>
<dbReference type="PROSITE" id="PS50006">
    <property type="entry name" value="FHA_DOMAIN"/>
    <property type="match status" value="1"/>
</dbReference>
<dbReference type="Ensembl" id="ENSCHIT00000038911.1">
    <property type="protein sequence ID" value="ENSCHIP00000031039.1"/>
    <property type="gene ID" value="ENSCHIG00000025559.1"/>
</dbReference>
<dbReference type="GO" id="GO:0006915">
    <property type="term" value="P:apoptotic process"/>
    <property type="evidence" value="ECO:0007669"/>
    <property type="project" value="Ensembl"/>
</dbReference>
<protein>
    <submittedName>
        <fullName evidence="4">Forkhead associated phosphopeptide binding domain 1</fullName>
    </submittedName>
</protein>
<evidence type="ECO:0000313" key="4">
    <source>
        <dbReference type="Ensembl" id="ENSCHIP00000031039.1"/>
    </source>
</evidence>
<dbReference type="InterPro" id="IPR000253">
    <property type="entry name" value="FHA_dom"/>
</dbReference>
<feature type="coiled-coil region" evidence="1">
    <location>
        <begin position="344"/>
        <end position="461"/>
    </location>
</feature>
<dbReference type="SMART" id="SM00240">
    <property type="entry name" value="FHA"/>
    <property type="match status" value="1"/>
</dbReference>
<dbReference type="InterPro" id="IPR052642">
    <property type="entry name" value="CC-FHA_domain"/>
</dbReference>
<dbReference type="SUPFAM" id="SSF49879">
    <property type="entry name" value="SMAD/FHA domain"/>
    <property type="match status" value="1"/>
</dbReference>
<proteinExistence type="predicted"/>
<dbReference type="CDD" id="cd22700">
    <property type="entry name" value="FHA_FHAD1"/>
    <property type="match status" value="1"/>
</dbReference>
<reference evidence="4 5" key="1">
    <citation type="submission" date="2016-04" db="EMBL/GenBank/DDBJ databases">
        <title>Polished mammalian reference genomes with single-molecule sequencing and chromosome conformation capture applied to the Capra hircus genome.</title>
        <authorList>
            <person name="Bickhart D.M."/>
            <person name="Koren S."/>
            <person name="Rosen B."/>
            <person name="Hastie A."/>
            <person name="Liachko I."/>
            <person name="Sullivan S.T."/>
            <person name="Burton J."/>
            <person name="Sayre B.L."/>
            <person name="Huson H.J."/>
            <person name="Lee J."/>
            <person name="Lam E."/>
            <person name="Kelley C.M."/>
            <person name="Hutchison J.L."/>
            <person name="Zhou Y."/>
            <person name="Sun J."/>
            <person name="Crisa A."/>
            <person name="Schwartz J.C."/>
            <person name="Hammond J.A."/>
            <person name="Schroeder S.G."/>
            <person name="Liu G.E."/>
            <person name="Dunham M."/>
            <person name="Shendure J."/>
            <person name="Sonstegard T.S."/>
            <person name="Phillippy A.M."/>
            <person name="Van Tassell C.P."/>
            <person name="Smith T.P."/>
        </authorList>
    </citation>
    <scope>NUCLEOTIDE SEQUENCE [LARGE SCALE GENOMIC DNA]</scope>
</reference>
<dbReference type="Pfam" id="PF00498">
    <property type="entry name" value="FHA"/>
    <property type="match status" value="1"/>
</dbReference>
<dbReference type="PANTHER" id="PTHR18853:SF7">
    <property type="entry name" value="FORKHEAD-ASSOCIATED DOMAIN-CONTAINING PROTEIN 1"/>
    <property type="match status" value="1"/>
</dbReference>
<name>A0A452G3C3_CAPHI</name>
<gene>
    <name evidence="4" type="primary">FHAD1</name>
</gene>
<feature type="compositionally biased region" description="Basic and acidic residues" evidence="2">
    <location>
        <begin position="936"/>
        <end position="945"/>
    </location>
</feature>
<feature type="region of interest" description="Disordered" evidence="2">
    <location>
        <begin position="111"/>
        <end position="131"/>
    </location>
</feature>